<dbReference type="HOGENOM" id="CLU_2383623_0_0_0"/>
<protein>
    <submittedName>
        <fullName evidence="1">Uncharacterized protein</fullName>
    </submittedName>
</protein>
<dbReference type="AlphaFoldDB" id="D2QZY6"/>
<evidence type="ECO:0000313" key="2">
    <source>
        <dbReference type="Proteomes" id="UP000001887"/>
    </source>
</evidence>
<dbReference type="KEGG" id="psl:Psta_3693"/>
<name>D2QZY6_PIRSD</name>
<evidence type="ECO:0000313" key="1">
    <source>
        <dbReference type="EMBL" id="ADB18351.1"/>
    </source>
</evidence>
<reference evidence="1 2" key="1">
    <citation type="journal article" date="2009" name="Stand. Genomic Sci.">
        <title>Complete genome sequence of Pirellula staleyi type strain (ATCC 27377).</title>
        <authorList>
            <person name="Clum A."/>
            <person name="Tindall B.J."/>
            <person name="Sikorski J."/>
            <person name="Ivanova N."/>
            <person name="Mavrommatis K."/>
            <person name="Lucas S."/>
            <person name="Glavina del Rio T."/>
            <person name="Nolan M."/>
            <person name="Chen F."/>
            <person name="Tice H."/>
            <person name="Pitluck S."/>
            <person name="Cheng J.F."/>
            <person name="Chertkov O."/>
            <person name="Brettin T."/>
            <person name="Han C."/>
            <person name="Detter J.C."/>
            <person name="Kuske C."/>
            <person name="Bruce D."/>
            <person name="Goodwin L."/>
            <person name="Ovchinikova G."/>
            <person name="Pati A."/>
            <person name="Mikhailova N."/>
            <person name="Chen A."/>
            <person name="Palaniappan K."/>
            <person name="Land M."/>
            <person name="Hauser L."/>
            <person name="Chang Y.J."/>
            <person name="Jeffries C.D."/>
            <person name="Chain P."/>
            <person name="Rohde M."/>
            <person name="Goker M."/>
            <person name="Bristow J."/>
            <person name="Eisen J.A."/>
            <person name="Markowitz V."/>
            <person name="Hugenholtz P."/>
            <person name="Kyrpides N.C."/>
            <person name="Klenk H.P."/>
            <person name="Lapidus A."/>
        </authorList>
    </citation>
    <scope>NUCLEOTIDE SEQUENCE [LARGE SCALE GENOMIC DNA]</scope>
    <source>
        <strain evidence="2">ATCC 27377 / DSM 6068 / ICPB 4128</strain>
    </source>
</reference>
<gene>
    <name evidence="1" type="ordered locus">Psta_3693</name>
</gene>
<dbReference type="Proteomes" id="UP000001887">
    <property type="component" value="Chromosome"/>
</dbReference>
<dbReference type="STRING" id="530564.Psta_3693"/>
<dbReference type="EMBL" id="CP001848">
    <property type="protein sequence ID" value="ADB18351.1"/>
    <property type="molecule type" value="Genomic_DNA"/>
</dbReference>
<sequence>MMLGEARESSAKQFFVGQVIKNDATTIAASDPERSRIRSVFIFLLLKFLAVPGGQVSLGTLPRSTMRGEEVQLMHEAILRSNAMLARSETKSAR</sequence>
<organism evidence="1 2">
    <name type="scientific">Pirellula staleyi (strain ATCC 27377 / DSM 6068 / ICPB 4128)</name>
    <name type="common">Pirella staleyi</name>
    <dbReference type="NCBI Taxonomy" id="530564"/>
    <lineage>
        <taxon>Bacteria</taxon>
        <taxon>Pseudomonadati</taxon>
        <taxon>Planctomycetota</taxon>
        <taxon>Planctomycetia</taxon>
        <taxon>Pirellulales</taxon>
        <taxon>Pirellulaceae</taxon>
        <taxon>Pirellula</taxon>
    </lineage>
</organism>
<accession>D2QZY6</accession>
<proteinExistence type="predicted"/>
<keyword evidence="2" id="KW-1185">Reference proteome</keyword>